<dbReference type="SMART" id="SM00448">
    <property type="entry name" value="REC"/>
    <property type="match status" value="1"/>
</dbReference>
<dbReference type="Gene3D" id="1.10.8.60">
    <property type="match status" value="1"/>
</dbReference>
<dbReference type="InterPro" id="IPR027417">
    <property type="entry name" value="P-loop_NTPase"/>
</dbReference>
<comment type="caution">
    <text evidence="8">The sequence shown here is derived from an EMBL/GenBank/DDBJ whole genome shotgun (WGS) entry which is preliminary data.</text>
</comment>
<dbReference type="SUPFAM" id="SSF52540">
    <property type="entry name" value="P-loop containing nucleoside triphosphate hydrolases"/>
    <property type="match status" value="1"/>
</dbReference>
<evidence type="ECO:0000259" key="7">
    <source>
        <dbReference type="PROSITE" id="PS50110"/>
    </source>
</evidence>
<proteinExistence type="predicted"/>
<dbReference type="Pfam" id="PF25601">
    <property type="entry name" value="AAA_lid_14"/>
    <property type="match status" value="1"/>
</dbReference>
<evidence type="ECO:0000313" key="9">
    <source>
        <dbReference type="Proteomes" id="UP001484239"/>
    </source>
</evidence>
<dbReference type="SUPFAM" id="SSF46689">
    <property type="entry name" value="Homeodomain-like"/>
    <property type="match status" value="1"/>
</dbReference>
<sequence length="472" mass="52028">MADILIIDDHDSMREGLEIHLRRRGHRTHAASGGRAGLDLLQESPMDLVITDLKMAKVDGMQVLREVKQAAPETEVLVITGYGTIETAVEAMKLGAADFITKPFSSEEFGVKVDRLVADRAEKAALRKENLALRVENAQLKEEGTGQVRYGEIVGESAAMQEVFRWIERVARSDSTVMVYGESGTGKELVARAVHAGSRRRDRPFVRVNCGALAEGLLDSELFGHEKGAFTGAERKRRGRFELADSGTLFLDEIATITHATQVRLLRVLQERELERVGGEETIPVDVRIVAATNTPAEELLEGEFREDLFYRLHVVPIQLPPLRSRIDDVPLLVSHFLEKLRARTGSPVREVGASALDALMSYDWPGNVRELENAVERALVLADCEILQADDLPPLGENGRAVPMPQSRTPAPGDTFPDGGMDLNRAMEGLEERLLRQALDQAGGVKAEAARLLGLKPSALYYKLEKYGIEA</sequence>
<dbReference type="CDD" id="cd00009">
    <property type="entry name" value="AAA"/>
    <property type="match status" value="1"/>
</dbReference>
<dbReference type="SMART" id="SM00382">
    <property type="entry name" value="AAA"/>
    <property type="match status" value="1"/>
</dbReference>
<dbReference type="InterPro" id="IPR025662">
    <property type="entry name" value="Sigma_54_int_dom_ATP-bd_1"/>
</dbReference>
<dbReference type="Gene3D" id="3.40.50.2300">
    <property type="match status" value="1"/>
</dbReference>
<evidence type="ECO:0000313" key="8">
    <source>
        <dbReference type="EMBL" id="MEK9499765.1"/>
    </source>
</evidence>
<organism evidence="8 9">
    <name type="scientific">Gaopeijia maritima</name>
    <dbReference type="NCBI Taxonomy" id="3119007"/>
    <lineage>
        <taxon>Bacteria</taxon>
        <taxon>Pseudomonadati</taxon>
        <taxon>Gemmatimonadota</taxon>
        <taxon>Longimicrobiia</taxon>
        <taxon>Gaopeijiales</taxon>
        <taxon>Gaopeijiaceae</taxon>
        <taxon>Gaopeijia</taxon>
    </lineage>
</organism>
<evidence type="ECO:0000256" key="2">
    <source>
        <dbReference type="ARBA" id="ARBA00022840"/>
    </source>
</evidence>
<keyword evidence="1" id="KW-0547">Nucleotide-binding</keyword>
<dbReference type="PANTHER" id="PTHR32071">
    <property type="entry name" value="TRANSCRIPTIONAL REGULATORY PROTEIN"/>
    <property type="match status" value="1"/>
</dbReference>
<name>A0ABU9E717_9BACT</name>
<evidence type="ECO:0000256" key="4">
    <source>
        <dbReference type="ARBA" id="ARBA00023163"/>
    </source>
</evidence>
<keyword evidence="9" id="KW-1185">Reference proteome</keyword>
<dbReference type="Pfam" id="PF00072">
    <property type="entry name" value="Response_reg"/>
    <property type="match status" value="1"/>
</dbReference>
<dbReference type="Gene3D" id="1.10.10.60">
    <property type="entry name" value="Homeodomain-like"/>
    <property type="match status" value="1"/>
</dbReference>
<dbReference type="InterPro" id="IPR011006">
    <property type="entry name" value="CheY-like_superfamily"/>
</dbReference>
<reference evidence="8 9" key="1">
    <citation type="submission" date="2024-02" db="EMBL/GenBank/DDBJ databases">
        <title>A novel Gemmatimonadota bacterium.</title>
        <authorList>
            <person name="Du Z.-J."/>
            <person name="Ye Y.-Q."/>
        </authorList>
    </citation>
    <scope>NUCLEOTIDE SEQUENCE [LARGE SCALE GENOMIC DNA]</scope>
    <source>
        <strain evidence="8 9">DH-20</strain>
    </source>
</reference>
<dbReference type="EMBL" id="JBBHLI010000001">
    <property type="protein sequence ID" value="MEK9499765.1"/>
    <property type="molecule type" value="Genomic_DNA"/>
</dbReference>
<dbReference type="Proteomes" id="UP001484239">
    <property type="component" value="Unassembled WGS sequence"/>
</dbReference>
<dbReference type="Pfam" id="PF02954">
    <property type="entry name" value="HTH_8"/>
    <property type="match status" value="1"/>
</dbReference>
<dbReference type="InterPro" id="IPR009057">
    <property type="entry name" value="Homeodomain-like_sf"/>
</dbReference>
<dbReference type="InterPro" id="IPR002078">
    <property type="entry name" value="Sigma_54_int"/>
</dbReference>
<feature type="domain" description="Sigma-54 factor interaction" evidence="6">
    <location>
        <begin position="153"/>
        <end position="381"/>
    </location>
</feature>
<dbReference type="PRINTS" id="PR01590">
    <property type="entry name" value="HTHFIS"/>
</dbReference>
<dbReference type="InterPro" id="IPR002197">
    <property type="entry name" value="HTH_Fis"/>
</dbReference>
<dbReference type="PROSITE" id="PS50110">
    <property type="entry name" value="RESPONSE_REGULATORY"/>
    <property type="match status" value="1"/>
</dbReference>
<dbReference type="PROSITE" id="PS50045">
    <property type="entry name" value="SIGMA54_INTERACT_4"/>
    <property type="match status" value="1"/>
</dbReference>
<dbReference type="Pfam" id="PF00158">
    <property type="entry name" value="Sigma54_activat"/>
    <property type="match status" value="1"/>
</dbReference>
<dbReference type="InterPro" id="IPR058031">
    <property type="entry name" value="AAA_lid_NorR"/>
</dbReference>
<evidence type="ECO:0000256" key="3">
    <source>
        <dbReference type="ARBA" id="ARBA00023015"/>
    </source>
</evidence>
<evidence type="ECO:0000259" key="6">
    <source>
        <dbReference type="PROSITE" id="PS50045"/>
    </source>
</evidence>
<protein>
    <submittedName>
        <fullName evidence="8">Sigma-54 dependent transcriptional regulator</fullName>
    </submittedName>
</protein>
<keyword evidence="4" id="KW-0804">Transcription</keyword>
<dbReference type="RefSeq" id="WP_405278197.1">
    <property type="nucleotide sequence ID" value="NZ_CP144380.1"/>
</dbReference>
<keyword evidence="5" id="KW-0597">Phosphoprotein</keyword>
<dbReference type="PROSITE" id="PS00675">
    <property type="entry name" value="SIGMA54_INTERACT_1"/>
    <property type="match status" value="1"/>
</dbReference>
<dbReference type="PROSITE" id="PS00688">
    <property type="entry name" value="SIGMA54_INTERACT_3"/>
    <property type="match status" value="1"/>
</dbReference>
<dbReference type="InterPro" id="IPR025944">
    <property type="entry name" value="Sigma_54_int_dom_CS"/>
</dbReference>
<dbReference type="InterPro" id="IPR001789">
    <property type="entry name" value="Sig_transdc_resp-reg_receiver"/>
</dbReference>
<dbReference type="Gene3D" id="3.40.50.300">
    <property type="entry name" value="P-loop containing nucleotide triphosphate hydrolases"/>
    <property type="match status" value="1"/>
</dbReference>
<accession>A0ABU9E717</accession>
<feature type="modified residue" description="4-aspartylphosphate" evidence="5">
    <location>
        <position position="52"/>
    </location>
</feature>
<keyword evidence="2" id="KW-0067">ATP-binding</keyword>
<feature type="domain" description="Response regulatory" evidence="7">
    <location>
        <begin position="3"/>
        <end position="117"/>
    </location>
</feature>
<evidence type="ECO:0000256" key="5">
    <source>
        <dbReference type="PROSITE-ProRule" id="PRU00169"/>
    </source>
</evidence>
<gene>
    <name evidence="8" type="ORF">WI372_02065</name>
</gene>
<dbReference type="SUPFAM" id="SSF52172">
    <property type="entry name" value="CheY-like"/>
    <property type="match status" value="1"/>
</dbReference>
<keyword evidence="3" id="KW-0805">Transcription regulation</keyword>
<dbReference type="InterPro" id="IPR003593">
    <property type="entry name" value="AAA+_ATPase"/>
</dbReference>
<evidence type="ECO:0000256" key="1">
    <source>
        <dbReference type="ARBA" id="ARBA00022741"/>
    </source>
</evidence>